<gene>
    <name evidence="1" type="ORF">C4D60_Mb09t06260</name>
</gene>
<proteinExistence type="predicted"/>
<keyword evidence="2" id="KW-1185">Reference proteome</keyword>
<sequence length="74" mass="8686">MSLYKEYVAVAFHLSQGINLGLGIPKVSSKPRFIVLFFLWRLLDAWGRFVLHLHPHVSEDRALESRRRRTRHGC</sequence>
<protein>
    <submittedName>
        <fullName evidence="1">Uncharacterized protein</fullName>
    </submittedName>
</protein>
<dbReference type="EMBL" id="PYDT01000010">
    <property type="protein sequence ID" value="THU46564.1"/>
    <property type="molecule type" value="Genomic_DNA"/>
</dbReference>
<name>A0A4S8IFR5_MUSBA</name>
<comment type="caution">
    <text evidence="1">The sequence shown here is derived from an EMBL/GenBank/DDBJ whole genome shotgun (WGS) entry which is preliminary data.</text>
</comment>
<evidence type="ECO:0000313" key="1">
    <source>
        <dbReference type="EMBL" id="THU46564.1"/>
    </source>
</evidence>
<dbReference type="AlphaFoldDB" id="A0A4S8IFR5"/>
<evidence type="ECO:0000313" key="2">
    <source>
        <dbReference type="Proteomes" id="UP000317650"/>
    </source>
</evidence>
<accession>A0A4S8IFR5</accession>
<reference evidence="1 2" key="1">
    <citation type="journal article" date="2019" name="Nat. Plants">
        <title>Genome sequencing of Musa balbisiana reveals subgenome evolution and function divergence in polyploid bananas.</title>
        <authorList>
            <person name="Yao X."/>
        </authorList>
    </citation>
    <scope>NUCLEOTIDE SEQUENCE [LARGE SCALE GENOMIC DNA]</scope>
    <source>
        <strain evidence="2">cv. DH-PKW</strain>
        <tissue evidence="1">Leaves</tissue>
    </source>
</reference>
<dbReference type="Proteomes" id="UP000317650">
    <property type="component" value="Chromosome 9"/>
</dbReference>
<organism evidence="1 2">
    <name type="scientific">Musa balbisiana</name>
    <name type="common">Banana</name>
    <dbReference type="NCBI Taxonomy" id="52838"/>
    <lineage>
        <taxon>Eukaryota</taxon>
        <taxon>Viridiplantae</taxon>
        <taxon>Streptophyta</taxon>
        <taxon>Embryophyta</taxon>
        <taxon>Tracheophyta</taxon>
        <taxon>Spermatophyta</taxon>
        <taxon>Magnoliopsida</taxon>
        <taxon>Liliopsida</taxon>
        <taxon>Zingiberales</taxon>
        <taxon>Musaceae</taxon>
        <taxon>Musa</taxon>
    </lineage>
</organism>